<gene>
    <name evidence="1" type="ORF">NAEGRDRAFT_72319</name>
</gene>
<dbReference type="GO" id="GO:0006281">
    <property type="term" value="P:DNA repair"/>
    <property type="evidence" value="ECO:0007669"/>
    <property type="project" value="TreeGrafter"/>
</dbReference>
<keyword evidence="2" id="KW-1185">Reference proteome</keyword>
<dbReference type="PANTHER" id="PTHR12083:SF9">
    <property type="entry name" value="BIFUNCTIONAL POLYNUCLEOTIDE PHOSPHATASE_KINASE"/>
    <property type="match status" value="1"/>
</dbReference>
<dbReference type="SUPFAM" id="SSF52540">
    <property type="entry name" value="P-loop containing nucleoside triphosphate hydrolases"/>
    <property type="match status" value="1"/>
</dbReference>
<dbReference type="RefSeq" id="XP_002672686.1">
    <property type="nucleotide sequence ID" value="XM_002672640.1"/>
</dbReference>
<dbReference type="KEGG" id="ngr:NAEGRDRAFT_72319"/>
<dbReference type="Gene3D" id="3.40.50.300">
    <property type="entry name" value="P-loop containing nucleotide triphosphate hydrolases"/>
    <property type="match status" value="1"/>
</dbReference>
<evidence type="ECO:0000313" key="2">
    <source>
        <dbReference type="Proteomes" id="UP000006671"/>
    </source>
</evidence>
<proteinExistence type="predicted"/>
<dbReference type="Pfam" id="PF13671">
    <property type="entry name" value="AAA_33"/>
    <property type="match status" value="2"/>
</dbReference>
<dbReference type="GeneID" id="8854351"/>
<dbReference type="OrthoDB" id="3512845at2759"/>
<dbReference type="OMA" id="KMWITEA"/>
<dbReference type="InParanoid" id="D2VTJ0"/>
<dbReference type="eggNOG" id="KOG2134">
    <property type="taxonomic scope" value="Eukaryota"/>
</dbReference>
<name>D2VTJ0_NAEGR</name>
<dbReference type="GO" id="GO:0046403">
    <property type="term" value="F:polynucleotide 3'-phosphatase activity"/>
    <property type="evidence" value="ECO:0007669"/>
    <property type="project" value="TreeGrafter"/>
</dbReference>
<reference evidence="1 2" key="1">
    <citation type="journal article" date="2010" name="Cell">
        <title>The genome of Naegleria gruberi illuminates early eukaryotic versatility.</title>
        <authorList>
            <person name="Fritz-Laylin L.K."/>
            <person name="Prochnik S.E."/>
            <person name="Ginger M.L."/>
            <person name="Dacks J.B."/>
            <person name="Carpenter M.L."/>
            <person name="Field M.C."/>
            <person name="Kuo A."/>
            <person name="Paredez A."/>
            <person name="Chapman J."/>
            <person name="Pham J."/>
            <person name="Shu S."/>
            <person name="Neupane R."/>
            <person name="Cipriano M."/>
            <person name="Mancuso J."/>
            <person name="Tu H."/>
            <person name="Salamov A."/>
            <person name="Lindquist E."/>
            <person name="Shapiro H."/>
            <person name="Lucas S."/>
            <person name="Grigoriev I.V."/>
            <person name="Cande W.Z."/>
            <person name="Fulton C."/>
            <person name="Rokhsar D.S."/>
            <person name="Dawson S.C."/>
        </authorList>
    </citation>
    <scope>NUCLEOTIDE SEQUENCE [LARGE SCALE GENOMIC DNA]</scope>
    <source>
        <strain evidence="1 2">NEG-M</strain>
    </source>
</reference>
<dbReference type="InterPro" id="IPR027417">
    <property type="entry name" value="P-loop_NTPase"/>
</dbReference>
<accession>D2VTJ0</accession>
<dbReference type="PIRSF" id="PIRSF037081">
    <property type="entry name" value="P-loop_All4644_prd"/>
    <property type="match status" value="1"/>
</dbReference>
<sequence>MTKKSSSSSSTAKVTPETYLIICCGFPGSGKSTFSEQLEKKSTNFVRVNQDTLGDASECKKVMEKSFKHNKSVILDRCNIHPKDRKMWITEAKKLGVKHIDLVWFATTPEQCKLNVKSRKNHPTLQADKADEVVDEFAKGFKPPQQYEGPYEHLYQVNSEKESQDIVKTIAQYFSK</sequence>
<dbReference type="AlphaFoldDB" id="D2VTJ0"/>
<dbReference type="InterPro" id="IPR017101">
    <property type="entry name" value="P-loop_ATP/GTP-bd_All4644_prd"/>
</dbReference>
<dbReference type="EMBL" id="GG738896">
    <property type="protein sequence ID" value="EFC39942.1"/>
    <property type="molecule type" value="Genomic_DNA"/>
</dbReference>
<evidence type="ECO:0000313" key="1">
    <source>
        <dbReference type="EMBL" id="EFC39942.1"/>
    </source>
</evidence>
<organism evidence="2">
    <name type="scientific">Naegleria gruberi</name>
    <name type="common">Amoeba</name>
    <dbReference type="NCBI Taxonomy" id="5762"/>
    <lineage>
        <taxon>Eukaryota</taxon>
        <taxon>Discoba</taxon>
        <taxon>Heterolobosea</taxon>
        <taxon>Tetramitia</taxon>
        <taxon>Eutetramitia</taxon>
        <taxon>Vahlkampfiidae</taxon>
        <taxon>Naegleria</taxon>
    </lineage>
</organism>
<dbReference type="Proteomes" id="UP000006671">
    <property type="component" value="Unassembled WGS sequence"/>
</dbReference>
<dbReference type="STRING" id="5762.D2VTJ0"/>
<dbReference type="GO" id="GO:0003690">
    <property type="term" value="F:double-stranded DNA binding"/>
    <property type="evidence" value="ECO:0007669"/>
    <property type="project" value="TreeGrafter"/>
</dbReference>
<dbReference type="VEuPathDB" id="AmoebaDB:NAEGRDRAFT_72319"/>
<dbReference type="GO" id="GO:0046404">
    <property type="term" value="F:ATP-dependent polydeoxyribonucleotide 5'-hydroxyl-kinase activity"/>
    <property type="evidence" value="ECO:0007669"/>
    <property type="project" value="TreeGrafter"/>
</dbReference>
<protein>
    <submittedName>
        <fullName evidence="1">Predicted protein</fullName>
    </submittedName>
</protein>
<dbReference type="PANTHER" id="PTHR12083">
    <property type="entry name" value="BIFUNCTIONAL POLYNUCLEOTIDE PHOSPHATASE/KINASE"/>
    <property type="match status" value="1"/>
</dbReference>